<feature type="transmembrane region" description="Helical" evidence="1">
    <location>
        <begin position="36"/>
        <end position="58"/>
    </location>
</feature>
<keyword evidence="3" id="KW-1185">Reference proteome</keyword>
<proteinExistence type="predicted"/>
<dbReference type="RefSeq" id="WP_103242163.1">
    <property type="nucleotide sequence ID" value="NZ_JANJZD010000047.1"/>
</dbReference>
<evidence type="ECO:0000313" key="3">
    <source>
        <dbReference type="Proteomes" id="UP000236311"/>
    </source>
</evidence>
<evidence type="ECO:0000256" key="1">
    <source>
        <dbReference type="SAM" id="Phobius"/>
    </source>
</evidence>
<feature type="transmembrane region" description="Helical" evidence="1">
    <location>
        <begin position="79"/>
        <end position="104"/>
    </location>
</feature>
<reference evidence="2 3" key="1">
    <citation type="submission" date="2018-01" db="EMBL/GenBank/DDBJ databases">
        <authorList>
            <person name="Gaut B.S."/>
            <person name="Morton B.R."/>
            <person name="Clegg M.T."/>
            <person name="Duvall M.R."/>
        </authorList>
    </citation>
    <scope>NUCLEOTIDE SEQUENCE [LARGE SCALE GENOMIC DNA]</scope>
    <source>
        <strain evidence="2">GP69</strain>
    </source>
</reference>
<feature type="transmembrane region" description="Helical" evidence="1">
    <location>
        <begin position="116"/>
        <end position="141"/>
    </location>
</feature>
<dbReference type="Proteomes" id="UP000236311">
    <property type="component" value="Unassembled WGS sequence"/>
</dbReference>
<keyword evidence="1" id="KW-0472">Membrane</keyword>
<protein>
    <submittedName>
        <fullName evidence="2">Uncharacterized protein</fullName>
    </submittedName>
</protein>
<sequence>MKVPRNSVFIVFTGFLISITRLIIGKIENIPDEIILHVMALINYIAFGFVLLFLYQDIMHQYYISLQKAALMTAQKKKANIIITLLSSILSLLYFFVGLIYIIFLRSIDLNDAIAIIALAISIASSGLTEMCSPIFFKIIIKISKISFRRL</sequence>
<organism evidence="2 3">
    <name type="scientific">Acetatifactor muris</name>
    <dbReference type="NCBI Taxonomy" id="879566"/>
    <lineage>
        <taxon>Bacteria</taxon>
        <taxon>Bacillati</taxon>
        <taxon>Bacillota</taxon>
        <taxon>Clostridia</taxon>
        <taxon>Lachnospirales</taxon>
        <taxon>Lachnospiraceae</taxon>
        <taxon>Acetatifactor</taxon>
    </lineage>
</organism>
<keyword evidence="1" id="KW-1133">Transmembrane helix</keyword>
<dbReference type="EMBL" id="OFSM01000042">
    <property type="protein sequence ID" value="SOY32196.1"/>
    <property type="molecule type" value="Genomic_DNA"/>
</dbReference>
<dbReference type="AlphaFoldDB" id="A0A2K4ZP57"/>
<keyword evidence="1" id="KW-0812">Transmembrane</keyword>
<gene>
    <name evidence="2" type="ORF">AMURIS_04954</name>
</gene>
<feature type="transmembrane region" description="Helical" evidence="1">
    <location>
        <begin position="7"/>
        <end position="24"/>
    </location>
</feature>
<name>A0A2K4ZP57_9FIRM</name>
<evidence type="ECO:0000313" key="2">
    <source>
        <dbReference type="EMBL" id="SOY32196.1"/>
    </source>
</evidence>
<accession>A0A2K4ZP57</accession>